<keyword evidence="14" id="KW-1133">Transmembrane helix</keyword>
<dbReference type="Gene3D" id="3.40.50.20">
    <property type="match status" value="1"/>
</dbReference>
<reference evidence="17 19" key="1">
    <citation type="submission" date="2023-07" db="EMBL/GenBank/DDBJ databases">
        <title>Unpublished Manusciprt.</title>
        <authorList>
            <person name="Aydin F."/>
            <person name="Tarhane S."/>
            <person name="Saticioglu I.B."/>
            <person name="Karakaya E."/>
            <person name="Abay S."/>
            <person name="Guran O."/>
            <person name="Bozkurt E."/>
            <person name="Uzum N."/>
            <person name="Olgun K."/>
            <person name="Jablonski D."/>
        </authorList>
    </citation>
    <scope>NUCLEOTIDE SEQUENCE</scope>
    <source>
        <strain evidence="19">faydin-H75</strain>
        <strain evidence="17">Faydin-H76</strain>
    </source>
</reference>
<dbReference type="NCBIfam" id="TIGR00877">
    <property type="entry name" value="purD"/>
    <property type="match status" value="1"/>
</dbReference>
<dbReference type="SUPFAM" id="SSF56059">
    <property type="entry name" value="Glutathione synthetase ATP-binding domain-like"/>
    <property type="match status" value="1"/>
</dbReference>
<evidence type="ECO:0000256" key="11">
    <source>
        <dbReference type="ARBA" id="ARBA00042864"/>
    </source>
</evidence>
<dbReference type="InterPro" id="IPR011054">
    <property type="entry name" value="Rudment_hybrid_motif"/>
</dbReference>
<comment type="similarity">
    <text evidence="9 12">Belongs to the GARS family.</text>
</comment>
<dbReference type="InterPro" id="IPR020560">
    <property type="entry name" value="PRibGlycinamide_synth_C-dom"/>
</dbReference>
<dbReference type="PROSITE" id="PS50975">
    <property type="entry name" value="ATP_GRASP"/>
    <property type="match status" value="1"/>
</dbReference>
<dbReference type="Gene3D" id="3.90.600.10">
    <property type="entry name" value="Phosphoribosylglycinamide synthetase, C-terminal domain"/>
    <property type="match status" value="1"/>
</dbReference>
<comment type="caution">
    <text evidence="17">The sequence shown here is derived from an EMBL/GenBank/DDBJ whole genome shotgun (WGS) entry which is preliminary data.</text>
</comment>
<keyword evidence="7 12" id="KW-0658">Purine biosynthesis</keyword>
<dbReference type="InterPro" id="IPR013815">
    <property type="entry name" value="ATP_grasp_subdomain_1"/>
</dbReference>
<dbReference type="AlphaFoldDB" id="A0AA90PTY9"/>
<keyword evidence="14" id="KW-0472">Membrane</keyword>
<name>A0AA90PTY9_9HELI</name>
<keyword evidence="5 12" id="KW-0436">Ligase</keyword>
<proteinExistence type="inferred from homology"/>
<evidence type="ECO:0000313" key="17">
    <source>
        <dbReference type="EMBL" id="MDP2539504.1"/>
    </source>
</evidence>
<evidence type="ECO:0000259" key="15">
    <source>
        <dbReference type="PROSITE" id="PS50975"/>
    </source>
</evidence>
<dbReference type="Pfam" id="PF01071">
    <property type="entry name" value="GARS_A"/>
    <property type="match status" value="1"/>
</dbReference>
<dbReference type="EC" id="6.3.4.13" evidence="4 12"/>
<dbReference type="InterPro" id="IPR000115">
    <property type="entry name" value="PRibGlycinamide_synth"/>
</dbReference>
<reference evidence="16 18" key="3">
    <citation type="journal article" date="2024" name="Syst. Appl. Microbiol.">
        <title>Helicobacter cappadocius sp. nov., from lizards: The first psychrotrophic Helicobacter species.</title>
        <authorList>
            <person name="Aydin F."/>
            <person name="Tarhane S."/>
            <person name="Karakaya E."/>
            <person name="Abay S."/>
            <person name="Kayman T."/>
            <person name="Guran O."/>
            <person name="Bozkurt E."/>
            <person name="Uzum N."/>
            <person name="Avci A."/>
            <person name="Olgun K."/>
            <person name="Jablonski D."/>
            <person name="Guran C."/>
            <person name="Burcin Saticioglu I."/>
        </authorList>
    </citation>
    <scope>NUCLEOTIDE SEQUENCE [LARGE SCALE GENOMIC DNA]</scope>
    <source>
        <strain evidence="16">Faydin-H75</strain>
        <strain evidence="18">faydin-H76</strain>
    </source>
</reference>
<accession>A0AA90PTY9</accession>
<dbReference type="GO" id="GO:0009113">
    <property type="term" value="P:purine nucleobase biosynthetic process"/>
    <property type="evidence" value="ECO:0007669"/>
    <property type="project" value="InterPro"/>
</dbReference>
<dbReference type="PANTHER" id="PTHR43472:SF1">
    <property type="entry name" value="PHOSPHORIBOSYLAMINE--GLYCINE LIGASE, CHLOROPLASTIC"/>
    <property type="match status" value="1"/>
</dbReference>
<dbReference type="InterPro" id="IPR020561">
    <property type="entry name" value="PRibGlycinamid_synth_ATP-grasp"/>
</dbReference>
<reference evidence="16" key="2">
    <citation type="submission" date="2023-07" db="EMBL/GenBank/DDBJ databases">
        <authorList>
            <person name="Aydin F."/>
            <person name="Tarhane S."/>
            <person name="Saticioglu I.B."/>
            <person name="Karakaya E."/>
            <person name="Abay S."/>
            <person name="Guran O."/>
            <person name="Bozkurt E."/>
            <person name="Uzum N."/>
            <person name="Olgun K."/>
            <person name="Jablonski D."/>
        </authorList>
    </citation>
    <scope>NUCLEOTIDE SEQUENCE</scope>
    <source>
        <strain evidence="16">Faydin-H75</strain>
    </source>
</reference>
<comment type="pathway">
    <text evidence="3 12">Purine metabolism; IMP biosynthesis via de novo pathway; N(1)-(5-phospho-D-ribosyl)glycinamide from 5-phospho-alpha-D-ribose 1-diphosphate: step 2/2.</text>
</comment>
<dbReference type="GO" id="GO:0005524">
    <property type="term" value="F:ATP binding"/>
    <property type="evidence" value="ECO:0007669"/>
    <property type="project" value="UniProtKB-UniRule"/>
</dbReference>
<evidence type="ECO:0000256" key="3">
    <source>
        <dbReference type="ARBA" id="ARBA00005174"/>
    </source>
</evidence>
<evidence type="ECO:0000313" key="18">
    <source>
        <dbReference type="Proteomes" id="UP001177258"/>
    </source>
</evidence>
<dbReference type="InterPro" id="IPR016185">
    <property type="entry name" value="PreATP-grasp_dom_sf"/>
</dbReference>
<keyword evidence="8 13" id="KW-0067">ATP-binding</keyword>
<evidence type="ECO:0000313" key="19">
    <source>
        <dbReference type="Proteomes" id="UP001240777"/>
    </source>
</evidence>
<dbReference type="Proteomes" id="UP001177258">
    <property type="component" value="Unassembled WGS sequence"/>
</dbReference>
<dbReference type="HAMAP" id="MF_00138">
    <property type="entry name" value="GARS"/>
    <property type="match status" value="1"/>
</dbReference>
<evidence type="ECO:0000313" key="16">
    <source>
        <dbReference type="EMBL" id="MDO7253576.1"/>
    </source>
</evidence>
<dbReference type="SUPFAM" id="SSF51246">
    <property type="entry name" value="Rudiment single hybrid motif"/>
    <property type="match status" value="1"/>
</dbReference>
<dbReference type="Gene3D" id="3.30.1490.20">
    <property type="entry name" value="ATP-grasp fold, A domain"/>
    <property type="match status" value="1"/>
</dbReference>
<dbReference type="Proteomes" id="UP001240777">
    <property type="component" value="Unassembled WGS sequence"/>
</dbReference>
<dbReference type="PANTHER" id="PTHR43472">
    <property type="entry name" value="PHOSPHORIBOSYLAMINE--GLYCINE LIGASE"/>
    <property type="match status" value="1"/>
</dbReference>
<dbReference type="InterPro" id="IPR020559">
    <property type="entry name" value="PRibGlycinamide_synth_CS"/>
</dbReference>
<dbReference type="PROSITE" id="PS00184">
    <property type="entry name" value="GARS"/>
    <property type="match status" value="1"/>
</dbReference>
<evidence type="ECO:0000256" key="13">
    <source>
        <dbReference type="PROSITE-ProRule" id="PRU00409"/>
    </source>
</evidence>
<gene>
    <name evidence="12 17" type="primary">purD</name>
    <name evidence="16" type="ORF">Q5I04_06595</name>
    <name evidence="17" type="ORF">Q5I06_06925</name>
</gene>
<evidence type="ECO:0000256" key="2">
    <source>
        <dbReference type="ARBA" id="ARBA00001946"/>
    </source>
</evidence>
<dbReference type="EMBL" id="JAUYZK010000010">
    <property type="protein sequence ID" value="MDP2539504.1"/>
    <property type="molecule type" value="Genomic_DNA"/>
</dbReference>
<dbReference type="EMBL" id="JAUPEV010000010">
    <property type="protein sequence ID" value="MDO7253576.1"/>
    <property type="molecule type" value="Genomic_DNA"/>
</dbReference>
<evidence type="ECO:0000256" key="10">
    <source>
        <dbReference type="ARBA" id="ARBA00042242"/>
    </source>
</evidence>
<evidence type="ECO:0000256" key="1">
    <source>
        <dbReference type="ARBA" id="ARBA00001936"/>
    </source>
</evidence>
<keyword evidence="14" id="KW-0812">Transmembrane</keyword>
<dbReference type="InterPro" id="IPR011761">
    <property type="entry name" value="ATP-grasp"/>
</dbReference>
<evidence type="ECO:0000256" key="4">
    <source>
        <dbReference type="ARBA" id="ARBA00013255"/>
    </source>
</evidence>
<evidence type="ECO:0000256" key="6">
    <source>
        <dbReference type="ARBA" id="ARBA00022741"/>
    </source>
</evidence>
<protein>
    <recommendedName>
        <fullName evidence="4 12">Phosphoribosylamine--glycine ligase</fullName>
        <ecNumber evidence="4 12">6.3.4.13</ecNumber>
    </recommendedName>
    <alternativeName>
        <fullName evidence="12">GARS</fullName>
    </alternativeName>
    <alternativeName>
        <fullName evidence="10 12">Glycinamide ribonucleotide synthetase</fullName>
    </alternativeName>
    <alternativeName>
        <fullName evidence="11 12">Phosphoribosylglycinamide synthetase</fullName>
    </alternativeName>
</protein>
<sequence>MKSITSQKILIIGNGGREYAIGRAFSQDSRVDRIYFYPGNGGTNKLGENISVQTDEELIRFILSHQIDFVFIGPEAPLVEGMSDVLREAGIKVFGPSSKAAQLEGSKAFMKDFVSRFGIPTARYLQTSHYDEAREFIISLTPPIVLKADGLCAGKGVVIVNTHKQALEELKNMLEGKSFGEAARCVVIEEFLDGYELSVFALCDGEEYVLLPASQDHKRLLSADRGPNTGGMGAYAPTPLCDEEMMKKIENLIIKPTLKGMQKEKMPFYGVLFAGIMVVSIGDVLQPYLLEFNVRFGDPECEILLPLLKTPLLDLCYGVMEHKLGLLKVEISQRYCVGVVIASQNYPYSTSEAKAISINDVDENLGHICFAGVNLKDGILMATGGRVLVCVGVGESLKEARKNAYALVGKVHFDGMNYRDDIGFRALKNV</sequence>
<evidence type="ECO:0000256" key="14">
    <source>
        <dbReference type="SAM" id="Phobius"/>
    </source>
</evidence>
<comment type="catalytic activity">
    <reaction evidence="12">
        <text>5-phospho-beta-D-ribosylamine + glycine + ATP = N(1)-(5-phospho-beta-D-ribosyl)glycinamide + ADP + phosphate + H(+)</text>
        <dbReference type="Rhea" id="RHEA:17453"/>
        <dbReference type="ChEBI" id="CHEBI:15378"/>
        <dbReference type="ChEBI" id="CHEBI:30616"/>
        <dbReference type="ChEBI" id="CHEBI:43474"/>
        <dbReference type="ChEBI" id="CHEBI:57305"/>
        <dbReference type="ChEBI" id="CHEBI:58681"/>
        <dbReference type="ChEBI" id="CHEBI:143788"/>
        <dbReference type="ChEBI" id="CHEBI:456216"/>
        <dbReference type="EC" id="6.3.4.13"/>
    </reaction>
</comment>
<comment type="cofactor">
    <cofactor evidence="2">
        <name>Mg(2+)</name>
        <dbReference type="ChEBI" id="CHEBI:18420"/>
    </cofactor>
</comment>
<evidence type="ECO:0000256" key="5">
    <source>
        <dbReference type="ARBA" id="ARBA00022598"/>
    </source>
</evidence>
<keyword evidence="6 13" id="KW-0547">Nucleotide-binding</keyword>
<keyword evidence="19" id="KW-1185">Reference proteome</keyword>
<dbReference type="SMART" id="SM01210">
    <property type="entry name" value="GARS_C"/>
    <property type="match status" value="1"/>
</dbReference>
<dbReference type="Gene3D" id="3.30.470.20">
    <property type="entry name" value="ATP-grasp fold, B domain"/>
    <property type="match status" value="1"/>
</dbReference>
<evidence type="ECO:0000256" key="9">
    <source>
        <dbReference type="ARBA" id="ARBA00038345"/>
    </source>
</evidence>
<evidence type="ECO:0000256" key="12">
    <source>
        <dbReference type="HAMAP-Rule" id="MF_00138"/>
    </source>
</evidence>
<dbReference type="InterPro" id="IPR037123">
    <property type="entry name" value="PRibGlycinamide_synth_C_sf"/>
</dbReference>
<dbReference type="GO" id="GO:0046872">
    <property type="term" value="F:metal ion binding"/>
    <property type="evidence" value="ECO:0007669"/>
    <property type="project" value="InterPro"/>
</dbReference>
<organism evidence="17 18">
    <name type="scientific">Helicobacter cappadocius</name>
    <dbReference type="NCBI Taxonomy" id="3063998"/>
    <lineage>
        <taxon>Bacteria</taxon>
        <taxon>Pseudomonadati</taxon>
        <taxon>Campylobacterota</taxon>
        <taxon>Epsilonproteobacteria</taxon>
        <taxon>Campylobacterales</taxon>
        <taxon>Helicobacteraceae</taxon>
        <taxon>Helicobacter</taxon>
    </lineage>
</organism>
<evidence type="ECO:0000256" key="7">
    <source>
        <dbReference type="ARBA" id="ARBA00022755"/>
    </source>
</evidence>
<comment type="cofactor">
    <cofactor evidence="1">
        <name>Mn(2+)</name>
        <dbReference type="ChEBI" id="CHEBI:29035"/>
    </cofactor>
</comment>
<dbReference type="SMART" id="SM01209">
    <property type="entry name" value="GARS_A"/>
    <property type="match status" value="1"/>
</dbReference>
<dbReference type="Pfam" id="PF02844">
    <property type="entry name" value="GARS_N"/>
    <property type="match status" value="1"/>
</dbReference>
<dbReference type="GO" id="GO:0004637">
    <property type="term" value="F:phosphoribosylamine-glycine ligase activity"/>
    <property type="evidence" value="ECO:0007669"/>
    <property type="project" value="UniProtKB-UniRule"/>
</dbReference>
<evidence type="ECO:0000256" key="8">
    <source>
        <dbReference type="ARBA" id="ARBA00022840"/>
    </source>
</evidence>
<feature type="domain" description="ATP-grasp" evidence="15">
    <location>
        <begin position="111"/>
        <end position="321"/>
    </location>
</feature>
<dbReference type="RefSeq" id="WP_305517418.1">
    <property type="nucleotide sequence ID" value="NZ_JAUPEV010000010.1"/>
</dbReference>
<feature type="transmembrane region" description="Helical" evidence="14">
    <location>
        <begin position="268"/>
        <end position="289"/>
    </location>
</feature>
<dbReference type="GO" id="GO:0006189">
    <property type="term" value="P:'de novo' IMP biosynthetic process"/>
    <property type="evidence" value="ECO:0007669"/>
    <property type="project" value="UniProtKB-UniRule"/>
</dbReference>
<dbReference type="Pfam" id="PF02843">
    <property type="entry name" value="GARS_C"/>
    <property type="match status" value="1"/>
</dbReference>
<dbReference type="SUPFAM" id="SSF52440">
    <property type="entry name" value="PreATP-grasp domain"/>
    <property type="match status" value="1"/>
</dbReference>
<dbReference type="InterPro" id="IPR020562">
    <property type="entry name" value="PRibGlycinamide_synth_N"/>
</dbReference>